<sequence length="96" mass="10762">MTHITVPLEELEEAARDLDNVLSLLETGTGQLDLEQMLGNAPDVMGAARTFDRRWSDGRKQLIGEGKKIRDKIREATQAFVDTDNHLAEALDQDKK</sequence>
<evidence type="ECO:0000313" key="2">
    <source>
        <dbReference type="Proteomes" id="UP000295411"/>
    </source>
</evidence>
<organism evidence="1 2">
    <name type="scientific">Arthrobacter crusticola</name>
    <dbReference type="NCBI Taxonomy" id="2547960"/>
    <lineage>
        <taxon>Bacteria</taxon>
        <taxon>Bacillati</taxon>
        <taxon>Actinomycetota</taxon>
        <taxon>Actinomycetes</taxon>
        <taxon>Micrococcales</taxon>
        <taxon>Micrococcaceae</taxon>
        <taxon>Arthrobacter</taxon>
    </lineage>
</organism>
<reference evidence="1 2" key="1">
    <citation type="submission" date="2019-03" db="EMBL/GenBank/DDBJ databases">
        <title>Arthrobacter sp. nov., an bacterium isolated from biocrust in Mu Us Desert.</title>
        <authorList>
            <person name="Lixiong L."/>
        </authorList>
    </citation>
    <scope>NUCLEOTIDE SEQUENCE [LARGE SCALE GENOMIC DNA]</scope>
    <source>
        <strain evidence="1 2">SLN-3</strain>
    </source>
</reference>
<evidence type="ECO:0000313" key="1">
    <source>
        <dbReference type="EMBL" id="TDK24662.1"/>
    </source>
</evidence>
<proteinExistence type="predicted"/>
<evidence type="ECO:0008006" key="3">
    <source>
        <dbReference type="Google" id="ProtNLM"/>
    </source>
</evidence>
<dbReference type="RefSeq" id="WP_133404331.1">
    <property type="nucleotide sequence ID" value="NZ_SMTK01000004.1"/>
</dbReference>
<protein>
    <recommendedName>
        <fullName evidence="3">Flagellar protein FlgN</fullName>
    </recommendedName>
</protein>
<dbReference type="AlphaFoldDB" id="A0A4R5TUE7"/>
<accession>A0A4R5TUE7</accession>
<dbReference type="EMBL" id="SMTK01000004">
    <property type="protein sequence ID" value="TDK24662.1"/>
    <property type="molecule type" value="Genomic_DNA"/>
</dbReference>
<name>A0A4R5TUE7_9MICC</name>
<comment type="caution">
    <text evidence="1">The sequence shown here is derived from an EMBL/GenBank/DDBJ whole genome shotgun (WGS) entry which is preliminary data.</text>
</comment>
<gene>
    <name evidence="1" type="ORF">E2F48_12615</name>
</gene>
<keyword evidence="2" id="KW-1185">Reference proteome</keyword>
<dbReference type="OrthoDB" id="4828169at2"/>
<dbReference type="Proteomes" id="UP000295411">
    <property type="component" value="Unassembled WGS sequence"/>
</dbReference>